<dbReference type="SUPFAM" id="SSF52096">
    <property type="entry name" value="ClpP/crotonase"/>
    <property type="match status" value="1"/>
</dbReference>
<evidence type="ECO:0000256" key="2">
    <source>
        <dbReference type="ARBA" id="ARBA00023098"/>
    </source>
</evidence>
<evidence type="ECO:0000313" key="5">
    <source>
        <dbReference type="EMBL" id="KAA1426396.1"/>
    </source>
</evidence>
<dbReference type="GO" id="GO:0006635">
    <property type="term" value="P:fatty acid beta-oxidation"/>
    <property type="evidence" value="ECO:0007669"/>
    <property type="project" value="TreeGrafter"/>
</dbReference>
<dbReference type="PANTHER" id="PTHR11941">
    <property type="entry name" value="ENOYL-COA HYDRATASE-RELATED"/>
    <property type="match status" value="1"/>
</dbReference>
<dbReference type="InterPro" id="IPR018376">
    <property type="entry name" value="Enoyl-CoA_hyd/isom_CS"/>
</dbReference>
<keyword evidence="3" id="KW-0456">Lyase</keyword>
<evidence type="ECO:0000256" key="1">
    <source>
        <dbReference type="ARBA" id="ARBA00005254"/>
    </source>
</evidence>
<keyword evidence="5" id="KW-0413">Isomerase</keyword>
<dbReference type="CDD" id="cd06558">
    <property type="entry name" value="crotonase-like"/>
    <property type="match status" value="1"/>
</dbReference>
<dbReference type="InterPro" id="IPR014748">
    <property type="entry name" value="Enoyl-CoA_hydra_C"/>
</dbReference>
<dbReference type="PANTHER" id="PTHR11941:SF169">
    <property type="entry name" value="(7AS)-7A-METHYL-1,5-DIOXO-2,3,5,6,7,7A-HEXAHYDRO-1H-INDENE-CARBOXYL-COA HYDROLASE"/>
    <property type="match status" value="1"/>
</dbReference>
<dbReference type="Pfam" id="PF00378">
    <property type="entry name" value="ECH_1"/>
    <property type="match status" value="1"/>
</dbReference>
<keyword evidence="6" id="KW-1185">Reference proteome</keyword>
<dbReference type="GO" id="GO:0016829">
    <property type="term" value="F:lyase activity"/>
    <property type="evidence" value="ECO:0007669"/>
    <property type="project" value="UniProtKB-KW"/>
</dbReference>
<reference evidence="5 6" key="2">
    <citation type="submission" date="2019-09" db="EMBL/GenBank/DDBJ databases">
        <authorList>
            <person name="Jin C."/>
        </authorList>
    </citation>
    <scope>NUCLEOTIDE SEQUENCE [LARGE SCALE GENOMIC DNA]</scope>
    <source>
        <strain evidence="5 6">BN140041</strain>
    </source>
</reference>
<dbReference type="GO" id="GO:0016853">
    <property type="term" value="F:isomerase activity"/>
    <property type="evidence" value="ECO:0007669"/>
    <property type="project" value="UniProtKB-KW"/>
</dbReference>
<reference evidence="5 6" key="1">
    <citation type="submission" date="2019-09" db="EMBL/GenBank/DDBJ databases">
        <title>Nocardioides panacisoli sp. nov., isolated from the soil of a ginseng field.</title>
        <authorList>
            <person name="Cho C."/>
        </authorList>
    </citation>
    <scope>NUCLEOTIDE SEQUENCE [LARGE SCALE GENOMIC DNA]</scope>
    <source>
        <strain evidence="5 6">BN140041</strain>
    </source>
</reference>
<name>A0A5B1M156_9ACTN</name>
<dbReference type="EMBL" id="VUJW01000008">
    <property type="protein sequence ID" value="KAA1426396.1"/>
    <property type="molecule type" value="Genomic_DNA"/>
</dbReference>
<organism evidence="5 6">
    <name type="scientific">Nocardioides antri</name>
    <dbReference type="NCBI Taxonomy" id="2607659"/>
    <lineage>
        <taxon>Bacteria</taxon>
        <taxon>Bacillati</taxon>
        <taxon>Actinomycetota</taxon>
        <taxon>Actinomycetes</taxon>
        <taxon>Propionibacteriales</taxon>
        <taxon>Nocardioidaceae</taxon>
        <taxon>Nocardioides</taxon>
    </lineage>
</organism>
<dbReference type="AlphaFoldDB" id="A0A5B1M156"/>
<dbReference type="RefSeq" id="WP_149750978.1">
    <property type="nucleotide sequence ID" value="NZ_VUJW01000008.1"/>
</dbReference>
<proteinExistence type="inferred from homology"/>
<protein>
    <submittedName>
        <fullName evidence="5">Enoyl-CoA hydratase/isomerase family protein</fullName>
    </submittedName>
</protein>
<evidence type="ECO:0000256" key="4">
    <source>
        <dbReference type="RuleBase" id="RU003707"/>
    </source>
</evidence>
<comment type="similarity">
    <text evidence="1 4">Belongs to the enoyl-CoA hydratase/isomerase family.</text>
</comment>
<dbReference type="InterPro" id="IPR029045">
    <property type="entry name" value="ClpP/crotonase-like_dom_sf"/>
</dbReference>
<evidence type="ECO:0000256" key="3">
    <source>
        <dbReference type="ARBA" id="ARBA00023239"/>
    </source>
</evidence>
<accession>A0A5B1M156</accession>
<dbReference type="PROSITE" id="PS00166">
    <property type="entry name" value="ENOYL_COA_HYDRATASE"/>
    <property type="match status" value="1"/>
</dbReference>
<dbReference type="Proteomes" id="UP000324351">
    <property type="component" value="Unassembled WGS sequence"/>
</dbReference>
<comment type="caution">
    <text evidence="5">The sequence shown here is derived from an EMBL/GenBank/DDBJ whole genome shotgun (WGS) entry which is preliminary data.</text>
</comment>
<dbReference type="Gene3D" id="3.90.226.10">
    <property type="entry name" value="2-enoyl-CoA Hydratase, Chain A, domain 1"/>
    <property type="match status" value="1"/>
</dbReference>
<gene>
    <name evidence="5" type="ORF">F0U47_13380</name>
</gene>
<keyword evidence="2" id="KW-0443">Lipid metabolism</keyword>
<dbReference type="InterPro" id="IPR001753">
    <property type="entry name" value="Enoyl-CoA_hydra/iso"/>
</dbReference>
<dbReference type="Gene3D" id="1.10.12.10">
    <property type="entry name" value="Lyase 2-enoyl-coa Hydratase, Chain A, domain 2"/>
    <property type="match status" value="1"/>
</dbReference>
<sequence>MTPDQLAHADLRLDVDGAVATITLDRPEARNAQRPRMWAGIAQVLEELGPEVRVVVLRGAGGTFSAGLDLGLLDPGRTDEEGSFVATLALDDQAIIDQIDVYQRPFALLTDPRFITIAVVEGHAIGAGFQLALCCDLRIVAEDARLCMKESALGLVPDLVGTKPLVAAVGYARALEICASARIVTGAEAGEIGLAQVVVPAADLDGALSATVDALTAHPHGAVTATKRLLQDAPARTIEEQRLAERTAQVARFRELAAAFSPAAGG</sequence>
<evidence type="ECO:0000313" key="6">
    <source>
        <dbReference type="Proteomes" id="UP000324351"/>
    </source>
</evidence>